<evidence type="ECO:0000313" key="2">
    <source>
        <dbReference type="EMBL" id="KMT21719.1"/>
    </source>
</evidence>
<keyword evidence="3" id="KW-1185">Reference proteome</keyword>
<dbReference type="RefSeq" id="WP_048571134.1">
    <property type="nucleotide sequence ID" value="NZ_LFVU01000027.1"/>
</dbReference>
<protein>
    <submittedName>
        <fullName evidence="2">Uncharacterized protein</fullName>
    </submittedName>
</protein>
<feature type="coiled-coil region" evidence="1">
    <location>
        <begin position="51"/>
        <end position="85"/>
    </location>
</feature>
<dbReference type="AlphaFoldDB" id="A0A0J8DBN0"/>
<keyword evidence="1" id="KW-0175">Coiled coil</keyword>
<proteinExistence type="predicted"/>
<evidence type="ECO:0000313" key="3">
    <source>
        <dbReference type="Proteomes" id="UP000036756"/>
    </source>
</evidence>
<gene>
    <name evidence="2" type="ORF">CLCY_2c04810</name>
</gene>
<dbReference type="Pfam" id="PF19610">
    <property type="entry name" value="DUF6115"/>
    <property type="match status" value="1"/>
</dbReference>
<reference evidence="2 3" key="1">
    <citation type="submission" date="2015-06" db="EMBL/GenBank/DDBJ databases">
        <title>Draft genome sequence of the purine-degrading Clostridium cylindrosporum HC-1 (DSM 605).</title>
        <authorList>
            <person name="Poehlein A."/>
            <person name="Schiel-Bengelsdorf B."/>
            <person name="Bengelsdorf F."/>
            <person name="Daniel R."/>
            <person name="Duerre P."/>
        </authorList>
    </citation>
    <scope>NUCLEOTIDE SEQUENCE [LARGE SCALE GENOMIC DNA]</scope>
    <source>
        <strain evidence="2 3">DSM 605</strain>
    </source>
</reference>
<comment type="caution">
    <text evidence="2">The sequence shown here is derived from an EMBL/GenBank/DDBJ whole genome shotgun (WGS) entry which is preliminary data.</text>
</comment>
<dbReference type="PATRIC" id="fig|1121307.3.peg.1339"/>
<dbReference type="Proteomes" id="UP000036756">
    <property type="component" value="Unassembled WGS sequence"/>
</dbReference>
<name>A0A0J8DBN0_CLOCY</name>
<accession>A0A0J8DBN0</accession>
<organism evidence="2 3">
    <name type="scientific">Clostridium cylindrosporum DSM 605</name>
    <dbReference type="NCBI Taxonomy" id="1121307"/>
    <lineage>
        <taxon>Bacteria</taxon>
        <taxon>Bacillati</taxon>
        <taxon>Bacillota</taxon>
        <taxon>Clostridia</taxon>
        <taxon>Eubacteriales</taxon>
        <taxon>Clostridiaceae</taxon>
        <taxon>Clostridium</taxon>
    </lineage>
</organism>
<dbReference type="EMBL" id="LFVU01000027">
    <property type="protein sequence ID" value="KMT21719.1"/>
    <property type="molecule type" value="Genomic_DNA"/>
</dbReference>
<dbReference type="STRING" id="1121307.CLCY_2c04810"/>
<sequence>MIYVILIIGLALICFSINSMKIGNITSGDTFDSLVDNNSSNFYEKEILKAYIEIEDKVIKLEQRIESLEEEIHIKDKEYEIIYENFKKGTKLYNLNELKFVEELGVVESQKDINMTINSEEYSVLGSDDEVSVHKNESQVDAQNTIKNKEILLLYNEGRSIEEIASTLRIGKGEVLLRIGLQKREK</sequence>
<evidence type="ECO:0000256" key="1">
    <source>
        <dbReference type="SAM" id="Coils"/>
    </source>
</evidence>
<dbReference type="InterPro" id="IPR046118">
    <property type="entry name" value="DUF6115"/>
</dbReference>